<keyword evidence="3" id="KW-0808">Transferase</keyword>
<protein>
    <recommendedName>
        <fullName evidence="16">Protein kinase domain-containing protein</fullName>
    </recommendedName>
</protein>
<evidence type="ECO:0000256" key="4">
    <source>
        <dbReference type="ARBA" id="ARBA00022692"/>
    </source>
</evidence>
<feature type="signal peptide" evidence="15">
    <location>
        <begin position="1"/>
        <end position="30"/>
    </location>
</feature>
<organism evidence="17 18">
    <name type="scientific">Populus trichocarpa</name>
    <name type="common">Western balsam poplar</name>
    <name type="synonym">Populus balsamifera subsp. trichocarpa</name>
    <dbReference type="NCBI Taxonomy" id="3694"/>
    <lineage>
        <taxon>Eukaryota</taxon>
        <taxon>Viridiplantae</taxon>
        <taxon>Streptophyta</taxon>
        <taxon>Embryophyta</taxon>
        <taxon>Tracheophyta</taxon>
        <taxon>Spermatophyta</taxon>
        <taxon>Magnoliopsida</taxon>
        <taxon>eudicotyledons</taxon>
        <taxon>Gunneridae</taxon>
        <taxon>Pentapetalae</taxon>
        <taxon>rosids</taxon>
        <taxon>fabids</taxon>
        <taxon>Malpighiales</taxon>
        <taxon>Salicaceae</taxon>
        <taxon>Saliceae</taxon>
        <taxon>Populus</taxon>
    </lineage>
</organism>
<reference evidence="17 18" key="1">
    <citation type="journal article" date="2006" name="Science">
        <title>The genome of black cottonwood, Populus trichocarpa (Torr. &amp; Gray).</title>
        <authorList>
            <person name="Tuskan G.A."/>
            <person name="Difazio S."/>
            <person name="Jansson S."/>
            <person name="Bohlmann J."/>
            <person name="Grigoriev I."/>
            <person name="Hellsten U."/>
            <person name="Putnam N."/>
            <person name="Ralph S."/>
            <person name="Rombauts S."/>
            <person name="Salamov A."/>
            <person name="Schein J."/>
            <person name="Sterck L."/>
            <person name="Aerts A."/>
            <person name="Bhalerao R.R."/>
            <person name="Bhalerao R.P."/>
            <person name="Blaudez D."/>
            <person name="Boerjan W."/>
            <person name="Brun A."/>
            <person name="Brunner A."/>
            <person name="Busov V."/>
            <person name="Campbell M."/>
            <person name="Carlson J."/>
            <person name="Chalot M."/>
            <person name="Chapman J."/>
            <person name="Chen G.L."/>
            <person name="Cooper D."/>
            <person name="Coutinho P.M."/>
            <person name="Couturier J."/>
            <person name="Covert S."/>
            <person name="Cronk Q."/>
            <person name="Cunningham R."/>
            <person name="Davis J."/>
            <person name="Degroeve S."/>
            <person name="Dejardin A."/>
            <person name="Depamphilis C."/>
            <person name="Detter J."/>
            <person name="Dirks B."/>
            <person name="Dubchak I."/>
            <person name="Duplessis S."/>
            <person name="Ehlting J."/>
            <person name="Ellis B."/>
            <person name="Gendler K."/>
            <person name="Goodstein D."/>
            <person name="Gribskov M."/>
            <person name="Grimwood J."/>
            <person name="Groover A."/>
            <person name="Gunter L."/>
            <person name="Hamberger B."/>
            <person name="Heinze B."/>
            <person name="Helariutta Y."/>
            <person name="Henrissat B."/>
            <person name="Holligan D."/>
            <person name="Holt R."/>
            <person name="Huang W."/>
            <person name="Islam-Faridi N."/>
            <person name="Jones S."/>
            <person name="Jones-Rhoades M."/>
            <person name="Jorgensen R."/>
            <person name="Joshi C."/>
            <person name="Kangasjarvi J."/>
            <person name="Karlsson J."/>
            <person name="Kelleher C."/>
            <person name="Kirkpatrick R."/>
            <person name="Kirst M."/>
            <person name="Kohler A."/>
            <person name="Kalluri U."/>
            <person name="Larimer F."/>
            <person name="Leebens-Mack J."/>
            <person name="Leple J.C."/>
            <person name="Locascio P."/>
            <person name="Lou Y."/>
            <person name="Lucas S."/>
            <person name="Martin F."/>
            <person name="Montanini B."/>
            <person name="Napoli C."/>
            <person name="Nelson D.R."/>
            <person name="Nelson C."/>
            <person name="Nieminen K."/>
            <person name="Nilsson O."/>
            <person name="Pereda V."/>
            <person name="Peter G."/>
            <person name="Philippe R."/>
            <person name="Pilate G."/>
            <person name="Poliakov A."/>
            <person name="Razumovskaya J."/>
            <person name="Richardson P."/>
            <person name="Rinaldi C."/>
            <person name="Ritland K."/>
            <person name="Rouze P."/>
            <person name="Ryaboy D."/>
            <person name="Schmutz J."/>
            <person name="Schrader J."/>
            <person name="Segerman B."/>
            <person name="Shin H."/>
            <person name="Siddiqui A."/>
            <person name="Sterky F."/>
            <person name="Terry A."/>
            <person name="Tsai C.J."/>
            <person name="Uberbacher E."/>
            <person name="Unneberg P."/>
            <person name="Vahala J."/>
            <person name="Wall K."/>
            <person name="Wessler S."/>
            <person name="Yang G."/>
            <person name="Yin T."/>
            <person name="Douglas C."/>
            <person name="Marra M."/>
            <person name="Sandberg G."/>
            <person name="Van de Peer Y."/>
            <person name="Rokhsar D."/>
        </authorList>
    </citation>
    <scope>NUCLEOTIDE SEQUENCE [LARGE SCALE GENOMIC DNA]</scope>
    <source>
        <strain evidence="18">cv. Nisqually</strain>
    </source>
</reference>
<keyword evidence="9 14" id="KW-1133">Transmembrane helix</keyword>
<evidence type="ECO:0000256" key="7">
    <source>
        <dbReference type="ARBA" id="ARBA00022777"/>
    </source>
</evidence>
<keyword evidence="2" id="KW-0723">Serine/threonine-protein kinase</keyword>
<dbReference type="InterPro" id="IPR025287">
    <property type="entry name" value="WAK_GUB"/>
</dbReference>
<dbReference type="PROSITE" id="PS50011">
    <property type="entry name" value="PROTEIN_KINASE_DOM"/>
    <property type="match status" value="1"/>
</dbReference>
<dbReference type="PROSITE" id="PS00108">
    <property type="entry name" value="PROTEIN_KINASE_ST"/>
    <property type="match status" value="1"/>
</dbReference>
<evidence type="ECO:0000256" key="15">
    <source>
        <dbReference type="SAM" id="SignalP"/>
    </source>
</evidence>
<dbReference type="FunFam" id="3.30.200.20:FF:000178">
    <property type="entry name" value="serine/threonine-protein kinase PBS1-like"/>
    <property type="match status" value="1"/>
</dbReference>
<dbReference type="InterPro" id="IPR008271">
    <property type="entry name" value="Ser/Thr_kinase_AS"/>
</dbReference>
<evidence type="ECO:0000256" key="13">
    <source>
        <dbReference type="SAM" id="MobiDB-lite"/>
    </source>
</evidence>
<evidence type="ECO:0000259" key="16">
    <source>
        <dbReference type="PROSITE" id="PS50011"/>
    </source>
</evidence>
<dbReference type="FunFam" id="1.10.510.10:FF:000590">
    <property type="entry name" value="PR5-like receptor kinase"/>
    <property type="match status" value="1"/>
</dbReference>
<dbReference type="GO" id="GO:0016020">
    <property type="term" value="C:membrane"/>
    <property type="evidence" value="ECO:0007669"/>
    <property type="project" value="UniProtKB-SubCell"/>
</dbReference>
<evidence type="ECO:0000256" key="8">
    <source>
        <dbReference type="ARBA" id="ARBA00022840"/>
    </source>
</evidence>
<dbReference type="PANTHER" id="PTHR27009">
    <property type="entry name" value="RUST RESISTANCE KINASE LR10-RELATED"/>
    <property type="match status" value="1"/>
</dbReference>
<keyword evidence="18" id="KW-1185">Reference proteome</keyword>
<evidence type="ECO:0000256" key="11">
    <source>
        <dbReference type="ARBA" id="ARBA00023180"/>
    </source>
</evidence>
<keyword evidence="11" id="KW-0325">Glycoprotein</keyword>
<keyword evidence="5 15" id="KW-0732">Signal</keyword>
<evidence type="ECO:0000313" key="18">
    <source>
        <dbReference type="Proteomes" id="UP000006729"/>
    </source>
</evidence>
<evidence type="ECO:0000256" key="5">
    <source>
        <dbReference type="ARBA" id="ARBA00022729"/>
    </source>
</evidence>
<evidence type="ECO:0000256" key="14">
    <source>
        <dbReference type="SAM" id="Phobius"/>
    </source>
</evidence>
<evidence type="ECO:0000256" key="1">
    <source>
        <dbReference type="ARBA" id="ARBA00004479"/>
    </source>
</evidence>
<feature type="domain" description="Protein kinase" evidence="16">
    <location>
        <begin position="437"/>
        <end position="722"/>
    </location>
</feature>
<comment type="subcellular location">
    <subcellularLocation>
        <location evidence="1">Membrane</location>
        <topology evidence="1">Single-pass type I membrane protein</topology>
    </subcellularLocation>
</comment>
<dbReference type="InterPro" id="IPR011009">
    <property type="entry name" value="Kinase-like_dom_sf"/>
</dbReference>
<evidence type="ECO:0000256" key="10">
    <source>
        <dbReference type="ARBA" id="ARBA00023136"/>
    </source>
</evidence>
<evidence type="ECO:0000313" key="17">
    <source>
        <dbReference type="EMBL" id="RQO92888.1"/>
    </source>
</evidence>
<evidence type="ECO:0000256" key="3">
    <source>
        <dbReference type="ARBA" id="ARBA00022679"/>
    </source>
</evidence>
<name>A0A3N7GK46_POPTR</name>
<dbReference type="Proteomes" id="UP000006729">
    <property type="component" value="Chromosome 7"/>
</dbReference>
<gene>
    <name evidence="17" type="ORF">POPTR_007G117050</name>
</gene>
<feature type="chain" id="PRO_5018107209" description="Protein kinase domain-containing protein" evidence="15">
    <location>
        <begin position="31"/>
        <end position="758"/>
    </location>
</feature>
<evidence type="ECO:0000256" key="6">
    <source>
        <dbReference type="ARBA" id="ARBA00022741"/>
    </source>
</evidence>
<dbReference type="Gene3D" id="1.10.510.10">
    <property type="entry name" value="Transferase(Phosphotransferase) domain 1"/>
    <property type="match status" value="1"/>
</dbReference>
<dbReference type="InParanoid" id="A0A3N7GK46"/>
<dbReference type="AlphaFoldDB" id="A0A3N7GK46"/>
<sequence>MLSGISKHHFGGYPALLLLVILARHQSCSAIKNCAPSSCGNIHNISYPFRLSTDPNNSCGNKKYELTCENNRPALYLNNGVKYYVQAIHYSNLTIRLVDADVQKDDCFSIPRHSLFIYDYFFAQKDYYLPYNRNSWFINNSISYRFYTSIFVFMSCPNPILSPPNYIVDASSCKNGSTLFNSASNISSPSSHNMEGYSYVLIVPSSVLTDSYSLRDIPDLCHVNLMYLASSTFDQPKNWTNNISYIDVHDSIVYGFDLSWSGVCCDFVKESPCKLDEANISLYCNVGLSVAPIRAVIGVLTNNMLSYLVVGPLNKYFRVGDWITYRTSITVGQPRLEFHYYKNGPNNNLYSKKTISSDTLSIFIVLLITLLVLLVLIGIYHILLFPCGLPCLITLLIYKWRRRHLSMYDNIEEFLQSHDHNLTLIRYSYSEIKKITHGFNDKLGEGGYGSVYKGKLRSGRFAAVKILRKEKANGQDFINEVATIGRIHHCNVVLLIGFTVEGSKRALIYEFMPNGSLEKYIFSRQGSIPLSNQKIYEISLGVARGIEYLHEGCDMQILHFDIKPHNILLDENFTPKVSDFGLAKLYPTNNSIVSLTMARGTMGYMAPELFYKSIGGVSYKADVYSFGMLLMEMVGRRKNLNALADHSSQMYFPSWIYDQVNKGKDILEDQATEHEKNTIKKMTIVALWCIQLKPIDRPSMHRVVQMLEADLESLQMPPKPFLVPQQTSNDDRINMANPTSLRDSSNVCSIDSSYQFGR</sequence>
<keyword evidence="6 12" id="KW-0547">Nucleotide-binding</keyword>
<keyword evidence="7" id="KW-0418">Kinase</keyword>
<feature type="binding site" evidence="12">
    <location>
        <position position="465"/>
    </location>
    <ligand>
        <name>ATP</name>
        <dbReference type="ChEBI" id="CHEBI:30616"/>
    </ligand>
</feature>
<dbReference type="SUPFAM" id="SSF56112">
    <property type="entry name" value="Protein kinase-like (PK-like)"/>
    <property type="match status" value="1"/>
</dbReference>
<proteinExistence type="predicted"/>
<dbReference type="InterPro" id="IPR000719">
    <property type="entry name" value="Prot_kinase_dom"/>
</dbReference>
<dbReference type="Pfam" id="PF13947">
    <property type="entry name" value="GUB_WAK_bind"/>
    <property type="match status" value="1"/>
</dbReference>
<feature type="transmembrane region" description="Helical" evidence="14">
    <location>
        <begin position="365"/>
        <end position="398"/>
    </location>
</feature>
<dbReference type="InterPro" id="IPR045874">
    <property type="entry name" value="LRK10/LRL21-25-like"/>
</dbReference>
<evidence type="ECO:0000256" key="9">
    <source>
        <dbReference type="ARBA" id="ARBA00022989"/>
    </source>
</evidence>
<dbReference type="Pfam" id="PF00069">
    <property type="entry name" value="Pkinase"/>
    <property type="match status" value="1"/>
</dbReference>
<keyword evidence="10 14" id="KW-0472">Membrane</keyword>
<dbReference type="GO" id="GO:0004674">
    <property type="term" value="F:protein serine/threonine kinase activity"/>
    <property type="evidence" value="ECO:0007669"/>
    <property type="project" value="UniProtKB-KW"/>
</dbReference>
<dbReference type="GO" id="GO:0030247">
    <property type="term" value="F:polysaccharide binding"/>
    <property type="evidence" value="ECO:0007669"/>
    <property type="project" value="InterPro"/>
</dbReference>
<evidence type="ECO:0000256" key="2">
    <source>
        <dbReference type="ARBA" id="ARBA00022527"/>
    </source>
</evidence>
<feature type="region of interest" description="Disordered" evidence="13">
    <location>
        <begin position="718"/>
        <end position="744"/>
    </location>
</feature>
<dbReference type="GO" id="GO:0005524">
    <property type="term" value="F:ATP binding"/>
    <property type="evidence" value="ECO:0007669"/>
    <property type="project" value="UniProtKB-UniRule"/>
</dbReference>
<dbReference type="SMART" id="SM00220">
    <property type="entry name" value="S_TKc"/>
    <property type="match status" value="1"/>
</dbReference>
<evidence type="ECO:0000256" key="12">
    <source>
        <dbReference type="PROSITE-ProRule" id="PRU10141"/>
    </source>
</evidence>
<dbReference type="Gene3D" id="3.30.200.20">
    <property type="entry name" value="Phosphorylase Kinase, domain 1"/>
    <property type="match status" value="1"/>
</dbReference>
<dbReference type="EMBL" id="CM009296">
    <property type="protein sequence ID" value="RQO92888.1"/>
    <property type="molecule type" value="Genomic_DNA"/>
</dbReference>
<accession>A0A3N7GK46</accession>
<keyword evidence="8 12" id="KW-0067">ATP-binding</keyword>
<dbReference type="PROSITE" id="PS00107">
    <property type="entry name" value="PROTEIN_KINASE_ATP"/>
    <property type="match status" value="1"/>
</dbReference>
<keyword evidence="4 14" id="KW-0812">Transmembrane</keyword>
<dbReference type="InterPro" id="IPR017441">
    <property type="entry name" value="Protein_kinase_ATP_BS"/>
</dbReference>